<proteinExistence type="predicted"/>
<comment type="caution">
    <text evidence="3">The sequence shown here is derived from an EMBL/GenBank/DDBJ whole genome shotgun (WGS) entry which is preliminary data.</text>
</comment>
<keyword evidence="2" id="KW-0732">Signal</keyword>
<evidence type="ECO:0000256" key="1">
    <source>
        <dbReference type="SAM" id="Coils"/>
    </source>
</evidence>
<keyword evidence="1" id="KW-0175">Coiled coil</keyword>
<dbReference type="EMBL" id="JARTFS010000009">
    <property type="protein sequence ID" value="MED4402096.1"/>
    <property type="molecule type" value="Genomic_DNA"/>
</dbReference>
<feature type="chain" id="PRO_5045530162" evidence="2">
    <location>
        <begin position="25"/>
        <end position="103"/>
    </location>
</feature>
<protein>
    <submittedName>
        <fullName evidence="3">Uncharacterized protein</fullName>
    </submittedName>
</protein>
<sequence>MKKSIFASIGLSCLLILWPTNVYGEGINELENKQLDIIEKTKSNQQDIHLVRDKVENIKQEKDKIDQEIKRLDESVFNINKEIKEREAAMSIMEKIFTLMRKS</sequence>
<feature type="coiled-coil region" evidence="1">
    <location>
        <begin position="48"/>
        <end position="75"/>
    </location>
</feature>
<feature type="signal peptide" evidence="2">
    <location>
        <begin position="1"/>
        <end position="24"/>
    </location>
</feature>
<evidence type="ECO:0000256" key="2">
    <source>
        <dbReference type="SAM" id="SignalP"/>
    </source>
</evidence>
<reference evidence="3 4" key="1">
    <citation type="submission" date="2023-03" db="EMBL/GenBank/DDBJ databases">
        <title>Bacillus Genome Sequencing.</title>
        <authorList>
            <person name="Dunlap C."/>
        </authorList>
    </citation>
    <scope>NUCLEOTIDE SEQUENCE [LARGE SCALE GENOMIC DNA]</scope>
    <source>
        <strain evidence="3 4">NRS-1717</strain>
    </source>
</reference>
<name>A0ABU6NYA9_9BACI</name>
<accession>A0ABU6NYA9</accession>
<organism evidence="3 4">
    <name type="scientific">Metabacillus fastidiosus</name>
    <dbReference type="NCBI Taxonomy" id="1458"/>
    <lineage>
        <taxon>Bacteria</taxon>
        <taxon>Bacillati</taxon>
        <taxon>Bacillota</taxon>
        <taxon>Bacilli</taxon>
        <taxon>Bacillales</taxon>
        <taxon>Bacillaceae</taxon>
        <taxon>Metabacillus</taxon>
    </lineage>
</organism>
<keyword evidence="4" id="KW-1185">Reference proteome</keyword>
<evidence type="ECO:0000313" key="4">
    <source>
        <dbReference type="Proteomes" id="UP001342826"/>
    </source>
</evidence>
<dbReference type="Proteomes" id="UP001342826">
    <property type="component" value="Unassembled WGS sequence"/>
</dbReference>
<evidence type="ECO:0000313" key="3">
    <source>
        <dbReference type="EMBL" id="MED4402096.1"/>
    </source>
</evidence>
<gene>
    <name evidence="3" type="ORF">P9271_12295</name>
</gene>
<dbReference type="RefSeq" id="WP_328015345.1">
    <property type="nucleotide sequence ID" value="NZ_JARTFS010000009.1"/>
</dbReference>